<feature type="transmembrane region" description="Helical" evidence="2">
    <location>
        <begin position="48"/>
        <end position="72"/>
    </location>
</feature>
<dbReference type="GO" id="GO:0016020">
    <property type="term" value="C:membrane"/>
    <property type="evidence" value="ECO:0007669"/>
    <property type="project" value="InterPro"/>
</dbReference>
<evidence type="ECO:0000313" key="3">
    <source>
        <dbReference type="EMBL" id="KAK1353815.1"/>
    </source>
</evidence>
<feature type="transmembrane region" description="Helical" evidence="2">
    <location>
        <begin position="84"/>
        <end position="107"/>
    </location>
</feature>
<evidence type="ECO:0000256" key="1">
    <source>
        <dbReference type="ARBA" id="ARBA00010199"/>
    </source>
</evidence>
<comment type="caution">
    <text evidence="3">The sequence shown here is derived from an EMBL/GenBank/DDBJ whole genome shotgun (WGS) entry which is preliminary data.</text>
</comment>
<dbReference type="GO" id="GO:0015297">
    <property type="term" value="F:antiporter activity"/>
    <property type="evidence" value="ECO:0007669"/>
    <property type="project" value="InterPro"/>
</dbReference>
<sequence length="207" mass="22171">MLLVSTSQYLLRFVSTLMVGHVGTLYLSGAVVSMSFTNVTGFSLLSQYLILPLLVSSAATLAFHVPICWALVFKFHMGSDGAALAIGLSYCLEWWAYETVILLVGVMKNPQLETSVLSISITVAVLHSFASNSLSAAASVRVSNELGAGNAKVILSSRNSGGSSIGFSGAFEGQGSLDQFINRRSGAKYSACYYNKFIRLEERGIVF</sequence>
<keyword evidence="2" id="KW-0472">Membrane</keyword>
<protein>
    <submittedName>
        <fullName evidence="3">Uncharacterized protein</fullName>
    </submittedName>
</protein>
<dbReference type="InterPro" id="IPR002528">
    <property type="entry name" value="MATE_fam"/>
</dbReference>
<dbReference type="AlphaFoldDB" id="A0AAD8GTE0"/>
<proteinExistence type="inferred from homology"/>
<keyword evidence="2" id="KW-1133">Transmembrane helix</keyword>
<dbReference type="PANTHER" id="PTHR11206">
    <property type="entry name" value="MULTIDRUG RESISTANCE PROTEIN"/>
    <property type="match status" value="1"/>
</dbReference>
<gene>
    <name evidence="3" type="ORF">POM88_052180</name>
</gene>
<dbReference type="Proteomes" id="UP001237642">
    <property type="component" value="Unassembled WGS sequence"/>
</dbReference>
<accession>A0AAD8GTE0</accession>
<dbReference type="GO" id="GO:0042910">
    <property type="term" value="F:xenobiotic transmembrane transporter activity"/>
    <property type="evidence" value="ECO:0007669"/>
    <property type="project" value="InterPro"/>
</dbReference>
<reference evidence="3" key="2">
    <citation type="submission" date="2023-05" db="EMBL/GenBank/DDBJ databases">
        <authorList>
            <person name="Schelkunov M.I."/>
        </authorList>
    </citation>
    <scope>NUCLEOTIDE SEQUENCE</scope>
    <source>
        <strain evidence="3">Hsosn_3</strain>
        <tissue evidence="3">Leaf</tissue>
    </source>
</reference>
<name>A0AAD8GTE0_9APIA</name>
<evidence type="ECO:0000256" key="2">
    <source>
        <dbReference type="SAM" id="Phobius"/>
    </source>
</evidence>
<feature type="transmembrane region" description="Helical" evidence="2">
    <location>
        <begin position="9"/>
        <end position="28"/>
    </location>
</feature>
<keyword evidence="2" id="KW-0812">Transmembrane</keyword>
<dbReference type="Pfam" id="PF01554">
    <property type="entry name" value="MatE"/>
    <property type="match status" value="1"/>
</dbReference>
<keyword evidence="4" id="KW-1185">Reference proteome</keyword>
<evidence type="ECO:0000313" key="4">
    <source>
        <dbReference type="Proteomes" id="UP001237642"/>
    </source>
</evidence>
<dbReference type="EMBL" id="JAUIZM010000012">
    <property type="protein sequence ID" value="KAK1353815.1"/>
    <property type="molecule type" value="Genomic_DNA"/>
</dbReference>
<reference evidence="3" key="1">
    <citation type="submission" date="2023-02" db="EMBL/GenBank/DDBJ databases">
        <title>Genome of toxic invasive species Heracleum sosnowskyi carries increased number of genes despite the absence of recent whole-genome duplications.</title>
        <authorList>
            <person name="Schelkunov M."/>
            <person name="Shtratnikova V."/>
            <person name="Makarenko M."/>
            <person name="Klepikova A."/>
            <person name="Omelchenko D."/>
            <person name="Novikova G."/>
            <person name="Obukhova E."/>
            <person name="Bogdanov V."/>
            <person name="Penin A."/>
            <person name="Logacheva M."/>
        </authorList>
    </citation>
    <scope>NUCLEOTIDE SEQUENCE</scope>
    <source>
        <strain evidence="3">Hsosn_3</strain>
        <tissue evidence="3">Leaf</tissue>
    </source>
</reference>
<organism evidence="3 4">
    <name type="scientific">Heracleum sosnowskyi</name>
    <dbReference type="NCBI Taxonomy" id="360622"/>
    <lineage>
        <taxon>Eukaryota</taxon>
        <taxon>Viridiplantae</taxon>
        <taxon>Streptophyta</taxon>
        <taxon>Embryophyta</taxon>
        <taxon>Tracheophyta</taxon>
        <taxon>Spermatophyta</taxon>
        <taxon>Magnoliopsida</taxon>
        <taxon>eudicotyledons</taxon>
        <taxon>Gunneridae</taxon>
        <taxon>Pentapetalae</taxon>
        <taxon>asterids</taxon>
        <taxon>campanulids</taxon>
        <taxon>Apiales</taxon>
        <taxon>Apiaceae</taxon>
        <taxon>Apioideae</taxon>
        <taxon>apioid superclade</taxon>
        <taxon>Tordylieae</taxon>
        <taxon>Tordyliinae</taxon>
        <taxon>Heracleum</taxon>
    </lineage>
</organism>
<comment type="similarity">
    <text evidence="1">Belongs to the multi antimicrobial extrusion (MATE) (TC 2.A.66.1) family.</text>
</comment>